<evidence type="ECO:0000259" key="6">
    <source>
        <dbReference type="Pfam" id="PF01965"/>
    </source>
</evidence>
<proteinExistence type="inferred from homology"/>
<dbReference type="InterPro" id="IPR029062">
    <property type="entry name" value="Class_I_gatase-like"/>
</dbReference>
<dbReference type="Proteomes" id="UP001447188">
    <property type="component" value="Unassembled WGS sequence"/>
</dbReference>
<protein>
    <recommendedName>
        <fullName evidence="1">D-lactate dehydratase</fullName>
        <ecNumber evidence="1">4.2.1.130</ecNumber>
    </recommendedName>
</protein>
<feature type="domain" description="DJ-1/PfpI" evidence="6">
    <location>
        <begin position="96"/>
        <end position="152"/>
    </location>
</feature>
<keyword evidence="3" id="KW-0456">Lyase</keyword>
<comment type="catalytic activity">
    <reaction evidence="5">
        <text>methylglyoxal + H2O = (R)-lactate + H(+)</text>
        <dbReference type="Rhea" id="RHEA:27754"/>
        <dbReference type="ChEBI" id="CHEBI:15377"/>
        <dbReference type="ChEBI" id="CHEBI:15378"/>
        <dbReference type="ChEBI" id="CHEBI:16004"/>
        <dbReference type="ChEBI" id="CHEBI:17158"/>
        <dbReference type="EC" id="4.2.1.130"/>
    </reaction>
</comment>
<dbReference type="InterPro" id="IPR050325">
    <property type="entry name" value="Prot/Nucl_acid_deglycase"/>
</dbReference>
<evidence type="ECO:0000313" key="8">
    <source>
        <dbReference type="Proteomes" id="UP001447188"/>
    </source>
</evidence>
<reference evidence="7 8" key="1">
    <citation type="submission" date="2024-02" db="EMBL/GenBank/DDBJ databases">
        <title>Discinaceae phylogenomics.</title>
        <authorList>
            <person name="Dirks A.C."/>
            <person name="James T.Y."/>
        </authorList>
    </citation>
    <scope>NUCLEOTIDE SEQUENCE [LARGE SCALE GENOMIC DNA]</scope>
    <source>
        <strain evidence="7 8">ACD0624</strain>
    </source>
</reference>
<dbReference type="SUPFAM" id="SSF52317">
    <property type="entry name" value="Class I glutamine amidotransferase-like"/>
    <property type="match status" value="1"/>
</dbReference>
<evidence type="ECO:0000256" key="5">
    <source>
        <dbReference type="ARBA" id="ARBA00048082"/>
    </source>
</evidence>
<evidence type="ECO:0000313" key="7">
    <source>
        <dbReference type="EMBL" id="KAL0632614.1"/>
    </source>
</evidence>
<keyword evidence="8" id="KW-1185">Reference proteome</keyword>
<organism evidence="7 8">
    <name type="scientific">Discina gigas</name>
    <dbReference type="NCBI Taxonomy" id="1032678"/>
    <lineage>
        <taxon>Eukaryota</taxon>
        <taxon>Fungi</taxon>
        <taxon>Dikarya</taxon>
        <taxon>Ascomycota</taxon>
        <taxon>Pezizomycotina</taxon>
        <taxon>Pezizomycetes</taxon>
        <taxon>Pezizales</taxon>
        <taxon>Discinaceae</taxon>
        <taxon>Discina</taxon>
    </lineage>
</organism>
<dbReference type="PANTHER" id="PTHR48094:SF11">
    <property type="entry name" value="GLUTATHIONE-INDEPENDENT GLYOXALASE HSP31-RELATED"/>
    <property type="match status" value="1"/>
</dbReference>
<dbReference type="Gene3D" id="3.40.50.880">
    <property type="match status" value="1"/>
</dbReference>
<dbReference type="CDD" id="cd03141">
    <property type="entry name" value="GATase1_Hsp31_like"/>
    <property type="match status" value="1"/>
</dbReference>
<dbReference type="Pfam" id="PF01965">
    <property type="entry name" value="DJ-1_PfpI"/>
    <property type="match status" value="1"/>
</dbReference>
<gene>
    <name evidence="7" type="ORF">Q9L58_008504</name>
</gene>
<keyword evidence="2" id="KW-0346">Stress response</keyword>
<dbReference type="PANTHER" id="PTHR48094">
    <property type="entry name" value="PROTEIN/NUCLEIC ACID DEGLYCASE DJ-1-RELATED"/>
    <property type="match status" value="1"/>
</dbReference>
<dbReference type="EC" id="4.2.1.130" evidence="1"/>
<accession>A0ABR3G9J3</accession>
<evidence type="ECO:0000256" key="4">
    <source>
        <dbReference type="ARBA" id="ARBA00038493"/>
    </source>
</evidence>
<comment type="similarity">
    <text evidence="4">Belongs to the peptidase C56 family. HSP31-like subfamily.</text>
</comment>
<evidence type="ECO:0000256" key="3">
    <source>
        <dbReference type="ARBA" id="ARBA00023239"/>
    </source>
</evidence>
<comment type="caution">
    <text evidence="7">The sequence shown here is derived from an EMBL/GenBank/DDBJ whole genome shotgun (WGS) entry which is preliminary data.</text>
</comment>
<evidence type="ECO:0000256" key="2">
    <source>
        <dbReference type="ARBA" id="ARBA00023016"/>
    </source>
</evidence>
<sequence>MTTSSKPKILFVLTSHGKLGDTGKPTGWYLPEFAHPYHILKLYTSITVASPAGGEAPLDPSSVEMFKEDKTSQDFLKADEKVYKESQVLSTFTGRAYEFDAIFFVGGHGPLFDLTDNPISKALIAEFHTAGKIIAAVCHGSAALLNVKLENGEYLLKDQPVTGFSNDEEDTIGLSSVVPFMLETELEKRSGGMYKKATVLWGEKVAIGHGGKLITGQNPASAGLVGETIKKALGL</sequence>
<name>A0ABR3G9J3_9PEZI</name>
<dbReference type="EMBL" id="JBBBZM010000160">
    <property type="protein sequence ID" value="KAL0632614.1"/>
    <property type="molecule type" value="Genomic_DNA"/>
</dbReference>
<dbReference type="InterPro" id="IPR002818">
    <property type="entry name" value="DJ-1/PfpI"/>
</dbReference>
<evidence type="ECO:0000256" key="1">
    <source>
        <dbReference type="ARBA" id="ARBA00013134"/>
    </source>
</evidence>